<dbReference type="InterPro" id="IPR045324">
    <property type="entry name" value="Small_multidrug_res"/>
</dbReference>
<dbReference type="AlphaFoldDB" id="A0A512HBH4"/>
<feature type="transmembrane region" description="Helical" evidence="9">
    <location>
        <begin position="84"/>
        <end position="103"/>
    </location>
</feature>
<dbReference type="PANTHER" id="PTHR30561">
    <property type="entry name" value="SMR FAMILY PROTON-DEPENDENT DRUG EFFLUX TRANSPORTER SUGE"/>
    <property type="match status" value="1"/>
</dbReference>
<evidence type="ECO:0000256" key="1">
    <source>
        <dbReference type="ARBA" id="ARBA00004651"/>
    </source>
</evidence>
<feature type="transmembrane region" description="Helical" evidence="9">
    <location>
        <begin position="58"/>
        <end position="78"/>
    </location>
</feature>
<keyword evidence="2" id="KW-0813">Transport</keyword>
<dbReference type="InterPro" id="IPR000390">
    <property type="entry name" value="Small_drug/metabolite_transptr"/>
</dbReference>
<keyword evidence="3" id="KW-1003">Cell membrane</keyword>
<sequence>MQWVYLAIAIVTETIATSAMKAAEGFTRAIPSLVVVMGYGISFYFFSQTLKTLPVGMAYAIWSGVGLVLVTLAGWILYGQKLDAPALIGIALIGAGVVVMNVFSSTTQA</sequence>
<accession>A0A512HBH4</accession>
<evidence type="ECO:0000256" key="7">
    <source>
        <dbReference type="ARBA" id="ARBA00038032"/>
    </source>
</evidence>
<evidence type="ECO:0000256" key="3">
    <source>
        <dbReference type="ARBA" id="ARBA00022475"/>
    </source>
</evidence>
<proteinExistence type="inferred from homology"/>
<evidence type="ECO:0000256" key="4">
    <source>
        <dbReference type="ARBA" id="ARBA00022692"/>
    </source>
</evidence>
<evidence type="ECO:0000256" key="5">
    <source>
        <dbReference type="ARBA" id="ARBA00022989"/>
    </source>
</evidence>
<dbReference type="InterPro" id="IPR037185">
    <property type="entry name" value="EmrE-like"/>
</dbReference>
<evidence type="ECO:0000256" key="2">
    <source>
        <dbReference type="ARBA" id="ARBA00022448"/>
    </source>
</evidence>
<evidence type="ECO:0000313" key="10">
    <source>
        <dbReference type="EMBL" id="GEO82803.1"/>
    </source>
</evidence>
<dbReference type="GO" id="GO:0015220">
    <property type="term" value="F:choline transmembrane transporter activity"/>
    <property type="evidence" value="ECO:0007669"/>
    <property type="project" value="TreeGrafter"/>
</dbReference>
<evidence type="ECO:0000313" key="11">
    <source>
        <dbReference type="Proteomes" id="UP000321567"/>
    </source>
</evidence>
<comment type="similarity">
    <text evidence="7 8">Belongs to the drug/metabolite transporter (DMT) superfamily. Small multidrug resistance (SMR) (TC 2.A.7.1) family.</text>
</comment>
<reference evidence="10 11" key="1">
    <citation type="submission" date="2019-07" db="EMBL/GenBank/DDBJ databases">
        <title>Whole genome shotgun sequence of Rhodospirillum oryzae NBRC 107573.</title>
        <authorList>
            <person name="Hosoyama A."/>
            <person name="Uohara A."/>
            <person name="Ohji S."/>
            <person name="Ichikawa N."/>
        </authorList>
    </citation>
    <scope>NUCLEOTIDE SEQUENCE [LARGE SCALE GENOMIC DNA]</scope>
    <source>
        <strain evidence="10 11">NBRC 107573</strain>
    </source>
</reference>
<keyword evidence="5 9" id="KW-1133">Transmembrane helix</keyword>
<dbReference type="GO" id="GO:0031460">
    <property type="term" value="P:glycine betaine transport"/>
    <property type="evidence" value="ECO:0007669"/>
    <property type="project" value="TreeGrafter"/>
</dbReference>
<dbReference type="FunFam" id="1.10.3730.20:FF:000001">
    <property type="entry name" value="Quaternary ammonium compound resistance transporter SugE"/>
    <property type="match status" value="1"/>
</dbReference>
<dbReference type="PANTHER" id="PTHR30561:SF1">
    <property type="entry name" value="MULTIDRUG TRANSPORTER EMRE"/>
    <property type="match status" value="1"/>
</dbReference>
<evidence type="ECO:0000256" key="6">
    <source>
        <dbReference type="ARBA" id="ARBA00023136"/>
    </source>
</evidence>
<dbReference type="RefSeq" id="WP_147164829.1">
    <property type="nucleotide sequence ID" value="NZ_BJZO01000112.1"/>
</dbReference>
<dbReference type="Pfam" id="PF00893">
    <property type="entry name" value="Multi_Drug_Res"/>
    <property type="match status" value="1"/>
</dbReference>
<dbReference type="GO" id="GO:1990961">
    <property type="term" value="P:xenobiotic detoxification by transmembrane export across the plasma membrane"/>
    <property type="evidence" value="ECO:0007669"/>
    <property type="project" value="UniProtKB-ARBA"/>
</dbReference>
<comment type="subcellular location">
    <subcellularLocation>
        <location evidence="1 8">Cell membrane</location>
        <topology evidence="1 8">Multi-pass membrane protein</topology>
    </subcellularLocation>
</comment>
<dbReference type="EMBL" id="BJZO01000112">
    <property type="protein sequence ID" value="GEO82803.1"/>
    <property type="molecule type" value="Genomic_DNA"/>
</dbReference>
<name>A0A512HBH4_9PROT</name>
<keyword evidence="4 8" id="KW-0812">Transmembrane</keyword>
<dbReference type="GO" id="GO:0015297">
    <property type="term" value="F:antiporter activity"/>
    <property type="evidence" value="ECO:0007669"/>
    <property type="project" value="TreeGrafter"/>
</dbReference>
<evidence type="ECO:0000256" key="8">
    <source>
        <dbReference type="RuleBase" id="RU003942"/>
    </source>
</evidence>
<feature type="transmembrane region" description="Helical" evidence="9">
    <location>
        <begin position="26"/>
        <end position="46"/>
    </location>
</feature>
<organism evidence="10 11">
    <name type="scientific">Pararhodospirillum oryzae</name>
    <dbReference type="NCBI Taxonomy" id="478448"/>
    <lineage>
        <taxon>Bacteria</taxon>
        <taxon>Pseudomonadati</taxon>
        <taxon>Pseudomonadota</taxon>
        <taxon>Alphaproteobacteria</taxon>
        <taxon>Rhodospirillales</taxon>
        <taxon>Rhodospirillaceae</taxon>
        <taxon>Pararhodospirillum</taxon>
    </lineage>
</organism>
<dbReference type="GO" id="GO:0015199">
    <property type="term" value="F:amino-acid betaine transmembrane transporter activity"/>
    <property type="evidence" value="ECO:0007669"/>
    <property type="project" value="TreeGrafter"/>
</dbReference>
<dbReference type="OrthoDB" id="9808638at2"/>
<evidence type="ECO:0000256" key="9">
    <source>
        <dbReference type="SAM" id="Phobius"/>
    </source>
</evidence>
<dbReference type="Proteomes" id="UP000321567">
    <property type="component" value="Unassembled WGS sequence"/>
</dbReference>
<keyword evidence="6 9" id="KW-0472">Membrane</keyword>
<protein>
    <submittedName>
        <fullName evidence="10">Multidrug transporter</fullName>
    </submittedName>
</protein>
<dbReference type="Gene3D" id="1.10.3730.20">
    <property type="match status" value="1"/>
</dbReference>
<gene>
    <name evidence="10" type="ORF">ROR02_29340</name>
</gene>
<dbReference type="GO" id="GO:0005886">
    <property type="term" value="C:plasma membrane"/>
    <property type="evidence" value="ECO:0007669"/>
    <property type="project" value="UniProtKB-SubCell"/>
</dbReference>
<dbReference type="SUPFAM" id="SSF103481">
    <property type="entry name" value="Multidrug resistance efflux transporter EmrE"/>
    <property type="match status" value="1"/>
</dbReference>
<keyword evidence="11" id="KW-1185">Reference proteome</keyword>
<comment type="caution">
    <text evidence="10">The sequence shown here is derived from an EMBL/GenBank/DDBJ whole genome shotgun (WGS) entry which is preliminary data.</text>
</comment>